<reference evidence="2" key="1">
    <citation type="submission" date="2017-03" db="EMBL/GenBank/DDBJ databases">
        <title>The mitochondrial genome of the carnivorous plant Utricularia reniformis (Lentibulariaceae): structure, comparative analysis and evolutionary landmarks.</title>
        <authorList>
            <person name="Silva S.R."/>
            <person name="Alvarenga D.O."/>
            <person name="Michael T.P."/>
            <person name="Miranda V.F.O."/>
            <person name="Varani A.M."/>
        </authorList>
    </citation>
    <scope>NUCLEOTIDE SEQUENCE</scope>
</reference>
<gene>
    <name evidence="2" type="ORF">AEK19_MT2183</name>
</gene>
<evidence type="ECO:0000313" key="2">
    <source>
        <dbReference type="EMBL" id="ART32330.1"/>
    </source>
</evidence>
<evidence type="ECO:0000256" key="1">
    <source>
        <dbReference type="SAM" id="MobiDB-lite"/>
    </source>
</evidence>
<accession>A0A1Y0B4L0</accession>
<geneLocation type="mitochondrion" evidence="2"/>
<dbReference type="AlphaFoldDB" id="A0A1Y0B4L0"/>
<keyword evidence="2" id="KW-0496">Mitochondrion</keyword>
<dbReference type="EMBL" id="KY774314">
    <property type="protein sequence ID" value="ART32330.1"/>
    <property type="molecule type" value="Genomic_DNA"/>
</dbReference>
<proteinExistence type="predicted"/>
<feature type="region of interest" description="Disordered" evidence="1">
    <location>
        <begin position="47"/>
        <end position="71"/>
    </location>
</feature>
<sequence>MAISLRIGLSTHYFVGGSLSLLGFMIRCAELLNVKVRLFLTSIPPAPHQRHEFRSSLSIGKKGSRSQSTQV</sequence>
<protein>
    <submittedName>
        <fullName evidence="2">Uncharacterized protein</fullName>
    </submittedName>
</protein>
<name>A0A1Y0B4L0_9LAMI</name>
<organism evidence="2">
    <name type="scientific">Utricularia reniformis</name>
    <dbReference type="NCBI Taxonomy" id="192314"/>
    <lineage>
        <taxon>Eukaryota</taxon>
        <taxon>Viridiplantae</taxon>
        <taxon>Streptophyta</taxon>
        <taxon>Embryophyta</taxon>
        <taxon>Tracheophyta</taxon>
        <taxon>Spermatophyta</taxon>
        <taxon>Magnoliopsida</taxon>
        <taxon>eudicotyledons</taxon>
        <taxon>Gunneridae</taxon>
        <taxon>Pentapetalae</taxon>
        <taxon>asterids</taxon>
        <taxon>lamiids</taxon>
        <taxon>Lamiales</taxon>
        <taxon>Lentibulariaceae</taxon>
        <taxon>Utricularia</taxon>
    </lineage>
</organism>